<feature type="compositionally biased region" description="Polar residues" evidence="1">
    <location>
        <begin position="45"/>
        <end position="59"/>
    </location>
</feature>
<protein>
    <submittedName>
        <fullName evidence="3">Uncharacterized protein</fullName>
    </submittedName>
</protein>
<feature type="compositionally biased region" description="Low complexity" evidence="1">
    <location>
        <begin position="163"/>
        <end position="183"/>
    </location>
</feature>
<feature type="compositionally biased region" description="Low complexity" evidence="1">
    <location>
        <begin position="449"/>
        <end position="462"/>
    </location>
</feature>
<feature type="region of interest" description="Disordered" evidence="1">
    <location>
        <begin position="100"/>
        <end position="203"/>
    </location>
</feature>
<feature type="compositionally biased region" description="Polar residues" evidence="1">
    <location>
        <begin position="112"/>
        <end position="126"/>
    </location>
</feature>
<evidence type="ECO:0000313" key="3">
    <source>
        <dbReference type="WBParaSite" id="sdigi.contig173.g5646.t1"/>
    </source>
</evidence>
<feature type="compositionally biased region" description="Acidic residues" evidence="1">
    <location>
        <begin position="399"/>
        <end position="414"/>
    </location>
</feature>
<dbReference type="Proteomes" id="UP000887581">
    <property type="component" value="Unplaced"/>
</dbReference>
<sequence>MALILFVAAFARNWKRIRSEKKKKKEEKILTKNNKVDYCPKDGSLNGSSKSEVTASSSLSNDKRYESISKLNAEDLSSILGLMAYGSLKNDIDKNLERKYRKGQPRQCGGHSVTNFDISSTYTDNISDNRKKSQTMPKNQDYTIDSSIISNKEIESVSKDSTSESAKSDNSSSSFTDTLLSDITDPEGSEKSENRQCNKNRQMNDTVINLDKLKDQLISNLSTLNSSAKSTCKIHDETVKEVATNGQYEYANSIHSSDFEIPSYLNSIPAPSFSFESKPTIHLKSTEGVKHWMVPESERTNSTQIFDENELEPIQTSVPLVSQRFETAERYVADFKLFSPYQQNHYYIGGDPSTDSQKSIKLHPIMEVRSTDPALSISNQSNEVHNSRNLRNKLRQSETEETQEEQDGSSDEEELRVKMNIALMGKRSKSFNEYAQIQHHQMRHTLNPSESQSSSVSTTTYESTRDENYP</sequence>
<feature type="compositionally biased region" description="Polar residues" evidence="1">
    <location>
        <begin position="134"/>
        <end position="150"/>
    </location>
</feature>
<accession>A0A915PHF6</accession>
<keyword evidence="2" id="KW-1185">Reference proteome</keyword>
<dbReference type="AlphaFoldDB" id="A0A915PHF6"/>
<feature type="region of interest" description="Disordered" evidence="1">
    <location>
        <begin position="372"/>
        <end position="414"/>
    </location>
</feature>
<evidence type="ECO:0000313" key="2">
    <source>
        <dbReference type="Proteomes" id="UP000887581"/>
    </source>
</evidence>
<evidence type="ECO:0000256" key="1">
    <source>
        <dbReference type="SAM" id="MobiDB-lite"/>
    </source>
</evidence>
<reference evidence="3" key="1">
    <citation type="submission" date="2022-11" db="UniProtKB">
        <authorList>
            <consortium name="WormBaseParasite"/>
        </authorList>
    </citation>
    <scope>IDENTIFICATION</scope>
</reference>
<organism evidence="2 3">
    <name type="scientific">Setaria digitata</name>
    <dbReference type="NCBI Taxonomy" id="48799"/>
    <lineage>
        <taxon>Eukaryota</taxon>
        <taxon>Metazoa</taxon>
        <taxon>Ecdysozoa</taxon>
        <taxon>Nematoda</taxon>
        <taxon>Chromadorea</taxon>
        <taxon>Rhabditida</taxon>
        <taxon>Spirurina</taxon>
        <taxon>Spiruromorpha</taxon>
        <taxon>Filarioidea</taxon>
        <taxon>Setariidae</taxon>
        <taxon>Setaria</taxon>
    </lineage>
</organism>
<feature type="compositionally biased region" description="Basic and acidic residues" evidence="1">
    <location>
        <begin position="152"/>
        <end position="162"/>
    </location>
</feature>
<proteinExistence type="predicted"/>
<feature type="region of interest" description="Disordered" evidence="1">
    <location>
        <begin position="432"/>
        <end position="470"/>
    </location>
</feature>
<dbReference type="WBParaSite" id="sdigi.contig173.g5646.t1">
    <property type="protein sequence ID" value="sdigi.contig173.g5646.t1"/>
    <property type="gene ID" value="sdigi.contig173.g5646"/>
</dbReference>
<feature type="compositionally biased region" description="Polar residues" evidence="1">
    <location>
        <begin position="432"/>
        <end position="448"/>
    </location>
</feature>
<feature type="compositionally biased region" description="Polar residues" evidence="1">
    <location>
        <begin position="376"/>
        <end position="387"/>
    </location>
</feature>
<name>A0A915PHF6_9BILA</name>
<feature type="region of interest" description="Disordered" evidence="1">
    <location>
        <begin position="40"/>
        <end position="59"/>
    </location>
</feature>